<dbReference type="AlphaFoldDB" id="A0A285PF00"/>
<dbReference type="InterPro" id="IPR006439">
    <property type="entry name" value="HAD-SF_hydro_IA"/>
</dbReference>
<organism evidence="1 2">
    <name type="scientific">Cohaesibacter gelatinilyticus</name>
    <dbReference type="NCBI Taxonomy" id="372072"/>
    <lineage>
        <taxon>Bacteria</taxon>
        <taxon>Pseudomonadati</taxon>
        <taxon>Pseudomonadota</taxon>
        <taxon>Alphaproteobacteria</taxon>
        <taxon>Hyphomicrobiales</taxon>
        <taxon>Cohaesibacteraceae</taxon>
    </lineage>
</organism>
<reference evidence="1 2" key="1">
    <citation type="submission" date="2017-09" db="EMBL/GenBank/DDBJ databases">
        <authorList>
            <person name="Ehlers B."/>
            <person name="Leendertz F.H."/>
        </authorList>
    </citation>
    <scope>NUCLEOTIDE SEQUENCE [LARGE SCALE GENOMIC DNA]</scope>
    <source>
        <strain evidence="1 2">DSM 18289</strain>
    </source>
</reference>
<dbReference type="PANTHER" id="PTHR42896">
    <property type="entry name" value="XYLULOSE-1,5-BISPHOSPHATE (XUBP) PHOSPHATASE"/>
    <property type="match status" value="1"/>
</dbReference>
<dbReference type="PANTHER" id="PTHR42896:SF2">
    <property type="entry name" value="CBBY-LIKE PROTEIN"/>
    <property type="match status" value="1"/>
</dbReference>
<dbReference type="RefSeq" id="WP_097154841.1">
    <property type="nucleotide sequence ID" value="NZ_OBEL01000004.1"/>
</dbReference>
<dbReference type="InterPro" id="IPR023198">
    <property type="entry name" value="PGP-like_dom2"/>
</dbReference>
<dbReference type="EMBL" id="OBEL01000004">
    <property type="protein sequence ID" value="SNZ20299.1"/>
    <property type="molecule type" value="Genomic_DNA"/>
</dbReference>
<proteinExistence type="predicted"/>
<dbReference type="PRINTS" id="PR00413">
    <property type="entry name" value="HADHALOGNASE"/>
</dbReference>
<dbReference type="SUPFAM" id="SSF56784">
    <property type="entry name" value="HAD-like"/>
    <property type="match status" value="1"/>
</dbReference>
<dbReference type="Proteomes" id="UP000219439">
    <property type="component" value="Unassembled WGS sequence"/>
</dbReference>
<evidence type="ECO:0000313" key="1">
    <source>
        <dbReference type="EMBL" id="SNZ20299.1"/>
    </source>
</evidence>
<accession>A0A285PF00</accession>
<dbReference type="CDD" id="cd07528">
    <property type="entry name" value="HAD_CbbY-like"/>
    <property type="match status" value="1"/>
</dbReference>
<dbReference type="OrthoDB" id="9800058at2"/>
<dbReference type="Pfam" id="PF00702">
    <property type="entry name" value="Hydrolase"/>
    <property type="match status" value="1"/>
</dbReference>
<dbReference type="SFLD" id="SFLDG01135">
    <property type="entry name" value="C1.5.6:_HAD__Beta-PGM__Phospha"/>
    <property type="match status" value="1"/>
</dbReference>
<dbReference type="GO" id="GO:0016787">
    <property type="term" value="F:hydrolase activity"/>
    <property type="evidence" value="ECO:0007669"/>
    <property type="project" value="InterPro"/>
</dbReference>
<gene>
    <name evidence="1" type="ORF">SAMN06265368_3402</name>
</gene>
<name>A0A285PF00_9HYPH</name>
<dbReference type="Gene3D" id="3.40.50.1000">
    <property type="entry name" value="HAD superfamily/HAD-like"/>
    <property type="match status" value="1"/>
</dbReference>
<dbReference type="InterPro" id="IPR036412">
    <property type="entry name" value="HAD-like_sf"/>
</dbReference>
<evidence type="ECO:0000313" key="2">
    <source>
        <dbReference type="Proteomes" id="UP000219439"/>
    </source>
</evidence>
<dbReference type="Gene3D" id="1.10.150.240">
    <property type="entry name" value="Putative phosphatase, domain 2"/>
    <property type="match status" value="1"/>
</dbReference>
<dbReference type="SFLD" id="SFLDF00035">
    <property type="entry name" value="phosphoglycolate_phosphatase"/>
    <property type="match status" value="1"/>
</dbReference>
<sequence>MIRALIFDVDGTLAETEEAHRQAFNVTFKQAGLDWHWSKELYRDLLKVTGGKERMNAYQAGLTQAHPFLNEAQIADLHQQKTRRYGQILAEGHLSLRPGVETLINRARNSNIRLAIATTTNIPNVDALIQCCWNLPAHEVFEVIAAGDEVDTKKPAPDVYLLALERLGLGPQDCIAIEDSRNGVLSAKAAKIPVLTAPSWYTSGDDVSKSDWLVEDLTDPLIAQLLGTQLVTA</sequence>
<protein>
    <submittedName>
        <fullName evidence="1">Haloacid dehalogenase superfamily, subfamily IA, variant 3 with third motif having DD or ED</fullName>
    </submittedName>
</protein>
<dbReference type="SFLD" id="SFLDG01129">
    <property type="entry name" value="C1.5:_HAD__Beta-PGM__Phosphata"/>
    <property type="match status" value="1"/>
</dbReference>
<dbReference type="NCBIfam" id="TIGR01509">
    <property type="entry name" value="HAD-SF-IA-v3"/>
    <property type="match status" value="1"/>
</dbReference>
<keyword evidence="2" id="KW-1185">Reference proteome</keyword>
<dbReference type="InterPro" id="IPR044999">
    <property type="entry name" value="CbbY-like"/>
</dbReference>
<dbReference type="SFLD" id="SFLDS00003">
    <property type="entry name" value="Haloacid_Dehalogenase"/>
    <property type="match status" value="1"/>
</dbReference>
<dbReference type="InterPro" id="IPR023214">
    <property type="entry name" value="HAD_sf"/>
</dbReference>